<dbReference type="Proteomes" id="UP000260644">
    <property type="component" value="Unassembled WGS sequence"/>
</dbReference>
<keyword evidence="5" id="KW-0732">Signal</keyword>
<evidence type="ECO:0000256" key="5">
    <source>
        <dbReference type="SAM" id="SignalP"/>
    </source>
</evidence>
<reference evidence="7 8" key="1">
    <citation type="submission" date="2018-07" db="EMBL/GenBank/DDBJ databases">
        <title>Chitinophaga K2CV101002-2 sp. nov., isolated from a monsoon evergreen broad-leaved forest soil.</title>
        <authorList>
            <person name="Lv Y."/>
        </authorList>
    </citation>
    <scope>NUCLEOTIDE SEQUENCE [LARGE SCALE GENOMIC DNA]</scope>
    <source>
        <strain evidence="7 8">GDMCC 1.1288</strain>
    </source>
</reference>
<dbReference type="InterPro" id="IPR050553">
    <property type="entry name" value="Thioredoxin_ResA/DsbE_sf"/>
</dbReference>
<protein>
    <submittedName>
        <fullName evidence="7">DUF4369 domain-containing protein</fullName>
    </submittedName>
</protein>
<organism evidence="7 8">
    <name type="scientific">Chitinophaga silvatica</name>
    <dbReference type="NCBI Taxonomy" id="2282649"/>
    <lineage>
        <taxon>Bacteria</taxon>
        <taxon>Pseudomonadati</taxon>
        <taxon>Bacteroidota</taxon>
        <taxon>Chitinophagia</taxon>
        <taxon>Chitinophagales</taxon>
        <taxon>Chitinophagaceae</taxon>
        <taxon>Chitinophaga</taxon>
    </lineage>
</organism>
<dbReference type="PANTHER" id="PTHR42852:SF6">
    <property type="entry name" value="THIOL:DISULFIDE INTERCHANGE PROTEIN DSBE"/>
    <property type="match status" value="1"/>
</dbReference>
<keyword evidence="3" id="KW-1015">Disulfide bond</keyword>
<dbReference type="GO" id="GO:0017004">
    <property type="term" value="P:cytochrome complex assembly"/>
    <property type="evidence" value="ECO:0007669"/>
    <property type="project" value="UniProtKB-KW"/>
</dbReference>
<dbReference type="AlphaFoldDB" id="A0A3E1Y4Q9"/>
<evidence type="ECO:0000256" key="1">
    <source>
        <dbReference type="ARBA" id="ARBA00004196"/>
    </source>
</evidence>
<accession>A0A3E1Y4Q9</accession>
<evidence type="ECO:0000313" key="8">
    <source>
        <dbReference type="Proteomes" id="UP000260644"/>
    </source>
</evidence>
<keyword evidence="4" id="KW-0676">Redox-active center</keyword>
<sequence length="382" mass="42688">MRRLFFSCIATVALLPAFAQKKASITGKVPAALNNQKVYLYEGSGSFSKILDSAQITNGAFLLNYSITDTTQGMVSVRVLENNKAKSGYRIVVLTPSDKMKLTVNKAGEFNLFQNSTVSGSKLTAQFDALQKILKPINQQGDSIRKSIQKMMNKSEITDTTGYFALYSRYNELMQEQKELTNKFMLEHTDYYVSLMILREGMGRRVMDVPGTQAIFDKFPAAIRQSSLGQEAAELLKASALLGINQVAPDFSAATPEGQTMKLSDLRGKYVLLDFWASWCGPCRAENPHVVKAYQRFHDKNFDILGVSLDKPGAADKWTEAIQKDGLTWHHVSDLKFWSSDIAKLYMINSIPQNFLLNPDGKIIAVNLRGNALEEMLEKVIH</sequence>
<feature type="chain" id="PRO_5017744939" evidence="5">
    <location>
        <begin position="20"/>
        <end position="382"/>
    </location>
</feature>
<feature type="signal peptide" evidence="5">
    <location>
        <begin position="1"/>
        <end position="19"/>
    </location>
</feature>
<dbReference type="OrthoDB" id="1069091at2"/>
<dbReference type="PROSITE" id="PS00194">
    <property type="entry name" value="THIOREDOXIN_1"/>
    <property type="match status" value="1"/>
</dbReference>
<dbReference type="PROSITE" id="PS51352">
    <property type="entry name" value="THIOREDOXIN_2"/>
    <property type="match status" value="1"/>
</dbReference>
<gene>
    <name evidence="7" type="ORF">DVR12_21510</name>
</gene>
<dbReference type="GO" id="GO:0016491">
    <property type="term" value="F:oxidoreductase activity"/>
    <property type="evidence" value="ECO:0007669"/>
    <property type="project" value="InterPro"/>
</dbReference>
<dbReference type="InterPro" id="IPR013766">
    <property type="entry name" value="Thioredoxin_domain"/>
</dbReference>
<dbReference type="InterPro" id="IPR000866">
    <property type="entry name" value="AhpC/TSA"/>
</dbReference>
<proteinExistence type="predicted"/>
<dbReference type="Pfam" id="PF00578">
    <property type="entry name" value="AhpC-TSA"/>
    <property type="match status" value="1"/>
</dbReference>
<dbReference type="CDD" id="cd02966">
    <property type="entry name" value="TlpA_like_family"/>
    <property type="match status" value="1"/>
</dbReference>
<evidence type="ECO:0000256" key="2">
    <source>
        <dbReference type="ARBA" id="ARBA00022748"/>
    </source>
</evidence>
<dbReference type="InterPro" id="IPR025380">
    <property type="entry name" value="DUF4369"/>
</dbReference>
<dbReference type="SUPFAM" id="SSF52833">
    <property type="entry name" value="Thioredoxin-like"/>
    <property type="match status" value="1"/>
</dbReference>
<evidence type="ECO:0000256" key="4">
    <source>
        <dbReference type="ARBA" id="ARBA00023284"/>
    </source>
</evidence>
<dbReference type="InterPro" id="IPR036249">
    <property type="entry name" value="Thioredoxin-like_sf"/>
</dbReference>
<dbReference type="PANTHER" id="PTHR42852">
    <property type="entry name" value="THIOL:DISULFIDE INTERCHANGE PROTEIN DSBE"/>
    <property type="match status" value="1"/>
</dbReference>
<dbReference type="RefSeq" id="WP_116977872.1">
    <property type="nucleotide sequence ID" value="NZ_QPMM01000012.1"/>
</dbReference>
<dbReference type="GO" id="GO:0030313">
    <property type="term" value="C:cell envelope"/>
    <property type="evidence" value="ECO:0007669"/>
    <property type="project" value="UniProtKB-SubCell"/>
</dbReference>
<dbReference type="InterPro" id="IPR017937">
    <property type="entry name" value="Thioredoxin_CS"/>
</dbReference>
<evidence type="ECO:0000256" key="3">
    <source>
        <dbReference type="ARBA" id="ARBA00023157"/>
    </source>
</evidence>
<keyword evidence="8" id="KW-1185">Reference proteome</keyword>
<comment type="caution">
    <text evidence="7">The sequence shown here is derived from an EMBL/GenBank/DDBJ whole genome shotgun (WGS) entry which is preliminary data.</text>
</comment>
<dbReference type="GO" id="GO:0016209">
    <property type="term" value="F:antioxidant activity"/>
    <property type="evidence" value="ECO:0007669"/>
    <property type="project" value="InterPro"/>
</dbReference>
<name>A0A3E1Y4Q9_9BACT</name>
<comment type="subcellular location">
    <subcellularLocation>
        <location evidence="1">Cell envelope</location>
    </subcellularLocation>
</comment>
<evidence type="ECO:0000313" key="7">
    <source>
        <dbReference type="EMBL" id="RFS19685.1"/>
    </source>
</evidence>
<feature type="domain" description="Thioredoxin" evidence="6">
    <location>
        <begin position="242"/>
        <end position="382"/>
    </location>
</feature>
<dbReference type="Pfam" id="PF14289">
    <property type="entry name" value="DUF4369"/>
    <property type="match status" value="1"/>
</dbReference>
<keyword evidence="2" id="KW-0201">Cytochrome c-type biogenesis</keyword>
<evidence type="ECO:0000259" key="6">
    <source>
        <dbReference type="PROSITE" id="PS51352"/>
    </source>
</evidence>
<dbReference type="EMBL" id="QPMM01000012">
    <property type="protein sequence ID" value="RFS19685.1"/>
    <property type="molecule type" value="Genomic_DNA"/>
</dbReference>
<dbReference type="Gene3D" id="3.40.30.10">
    <property type="entry name" value="Glutaredoxin"/>
    <property type="match status" value="1"/>
</dbReference>